<sequence>MVYKNDSKVKINNGKYKYGLEGVKTKMPLFPKLMDVDISATEYSNKRIMTISNGCLLKLRFDLYEYEDTVDIVRRQGIFIKLIKIILFMMFLILGLYLVESADTFFQTEYKFFLLYTFLFCLLIYAFLYNCEYQRLVAVFYTRDSDVKNYIELDEERKDVFKNRLLDSMRIEEVDLEEEDDDISEEKEIKDLSEDGLPVADTSLSKRKIIYRIGIILSLLTALYVVVCIIIARQKGLSKPFILALGLSSLPLFVYSLIFKNDVKYIDKKHTEDDSRFNMFGLPFLILDVSFLILMFTSGITKIAKGGLMIAIIYIIVAAFLLLIVFIRFHDVNNKNQKFCYMFFVAMLTFNIVSSFFYGTSSFVGHFPCEYVSRSYSSGKTTSYYVTVELQDGSIYKCRVSKDIYDSAETEELVSCHSDGYLGVKYISVHCAD</sequence>
<dbReference type="OrthoDB" id="2068492at2"/>
<name>A0A1M5YVP5_BUTFI</name>
<feature type="transmembrane region" description="Helical" evidence="1">
    <location>
        <begin position="110"/>
        <end position="128"/>
    </location>
</feature>
<feature type="transmembrane region" description="Helical" evidence="1">
    <location>
        <begin position="339"/>
        <end position="359"/>
    </location>
</feature>
<reference evidence="3" key="1">
    <citation type="submission" date="2016-11" db="EMBL/GenBank/DDBJ databases">
        <authorList>
            <person name="Varghese N."/>
            <person name="Submissions S."/>
        </authorList>
    </citation>
    <scope>NUCLEOTIDE SEQUENCE [LARGE SCALE GENOMIC DNA]</scope>
    <source>
        <strain evidence="3">DSM 3071</strain>
    </source>
</reference>
<dbReference type="RefSeq" id="WP_073387105.1">
    <property type="nucleotide sequence ID" value="NZ_FQXK01000013.1"/>
</dbReference>
<dbReference type="Proteomes" id="UP000184278">
    <property type="component" value="Unassembled WGS sequence"/>
</dbReference>
<accession>A0A1M5YVP5</accession>
<feature type="transmembrane region" description="Helical" evidence="1">
    <location>
        <begin position="238"/>
        <end position="259"/>
    </location>
</feature>
<keyword evidence="1" id="KW-0812">Transmembrane</keyword>
<feature type="transmembrane region" description="Helical" evidence="1">
    <location>
        <begin position="78"/>
        <end position="98"/>
    </location>
</feature>
<proteinExistence type="predicted"/>
<evidence type="ECO:0000313" key="2">
    <source>
        <dbReference type="EMBL" id="SHI16146.1"/>
    </source>
</evidence>
<gene>
    <name evidence="2" type="ORF">SAMN02745229_01776</name>
</gene>
<evidence type="ECO:0000313" key="3">
    <source>
        <dbReference type="Proteomes" id="UP000184278"/>
    </source>
</evidence>
<dbReference type="STRING" id="1121131.SAMN02745229_01776"/>
<keyword evidence="1" id="KW-1133">Transmembrane helix</keyword>
<dbReference type="EMBL" id="FQXK01000013">
    <property type="protein sequence ID" value="SHI16146.1"/>
    <property type="molecule type" value="Genomic_DNA"/>
</dbReference>
<evidence type="ECO:0000256" key="1">
    <source>
        <dbReference type="SAM" id="Phobius"/>
    </source>
</evidence>
<dbReference type="AlphaFoldDB" id="A0A1M5YVP5"/>
<feature type="transmembrane region" description="Helical" evidence="1">
    <location>
        <begin position="306"/>
        <end position="327"/>
    </location>
</feature>
<protein>
    <submittedName>
        <fullName evidence="2">Uncharacterized protein</fullName>
    </submittedName>
</protein>
<feature type="transmembrane region" description="Helical" evidence="1">
    <location>
        <begin position="280"/>
        <end position="300"/>
    </location>
</feature>
<feature type="transmembrane region" description="Helical" evidence="1">
    <location>
        <begin position="209"/>
        <end position="232"/>
    </location>
</feature>
<dbReference type="GeneID" id="89510037"/>
<organism evidence="2 3">
    <name type="scientific">Butyrivibrio fibrisolvens DSM 3071</name>
    <dbReference type="NCBI Taxonomy" id="1121131"/>
    <lineage>
        <taxon>Bacteria</taxon>
        <taxon>Bacillati</taxon>
        <taxon>Bacillota</taxon>
        <taxon>Clostridia</taxon>
        <taxon>Lachnospirales</taxon>
        <taxon>Lachnospiraceae</taxon>
        <taxon>Butyrivibrio</taxon>
    </lineage>
</organism>
<keyword evidence="1" id="KW-0472">Membrane</keyword>
<keyword evidence="3" id="KW-1185">Reference proteome</keyword>